<evidence type="ECO:0000313" key="7">
    <source>
        <dbReference type="Proteomes" id="UP000499080"/>
    </source>
</evidence>
<accession>A0A4Y2JYZ4</accession>
<evidence type="ECO:0000256" key="4">
    <source>
        <dbReference type="ARBA" id="ARBA00023180"/>
    </source>
</evidence>
<dbReference type="Pfam" id="PF03098">
    <property type="entry name" value="An_peroxidase"/>
    <property type="match status" value="1"/>
</dbReference>
<dbReference type="PRINTS" id="PR00457">
    <property type="entry name" value="ANPEROXIDASE"/>
</dbReference>
<keyword evidence="4" id="KW-0325">Glycoprotein</keyword>
<dbReference type="OrthoDB" id="823504at2759"/>
<dbReference type="GO" id="GO:0006979">
    <property type="term" value="P:response to oxidative stress"/>
    <property type="evidence" value="ECO:0007669"/>
    <property type="project" value="InterPro"/>
</dbReference>
<sequence length="355" mass="40587">MANDCYFRFTAPYYDGFGGFRKSVSGSPLPEPRDISLKIFKDRHKPEVNLSFQFLSFGQLIAHDVSRAVQPQTDCCSPVNAGKKECAPISVRPDDPFYSQFNKTCIDFQRSELCTLGPIENREQKNGATAAIDASYIYGVNENKVNQLRALDGTGRLKFTDSSNFHLLPTGKDPEDIFCPKKQESECFIAGDPRVNQHASLTSMQTVWMREHNRLAKELKTMNPLWEEEKLFQEARKILIAEFQCITYQDFLPILLTPRIMEEFDITIKKGSKGTLFYPLAVIAVWHDFAHAAFRLHSMVPSDIGSLNLRFKDTFSNPDLIRKGHTSDLIKGSQHVPTEKFDRYMVKDLTDYLYK</sequence>
<keyword evidence="5" id="KW-0408">Iron</keyword>
<evidence type="ECO:0000256" key="2">
    <source>
        <dbReference type="ARBA" id="ARBA00022525"/>
    </source>
</evidence>
<keyword evidence="2" id="KW-0964">Secreted</keyword>
<dbReference type="GO" id="GO:0004601">
    <property type="term" value="F:peroxidase activity"/>
    <property type="evidence" value="ECO:0007669"/>
    <property type="project" value="UniProtKB-KW"/>
</dbReference>
<keyword evidence="3 6" id="KW-0560">Oxidoreductase</keyword>
<evidence type="ECO:0000256" key="3">
    <source>
        <dbReference type="ARBA" id="ARBA00022559"/>
    </source>
</evidence>
<dbReference type="InterPro" id="IPR037120">
    <property type="entry name" value="Haem_peroxidase_sf_animal"/>
</dbReference>
<dbReference type="PANTHER" id="PTHR11475:SF4">
    <property type="entry name" value="CHORION PEROXIDASE"/>
    <property type="match status" value="1"/>
</dbReference>
<keyword evidence="5" id="KW-0479">Metal-binding</keyword>
<reference evidence="6 7" key="1">
    <citation type="journal article" date="2019" name="Sci. Rep.">
        <title>Orb-weaving spider Araneus ventricosus genome elucidates the spidroin gene catalogue.</title>
        <authorList>
            <person name="Kono N."/>
            <person name="Nakamura H."/>
            <person name="Ohtoshi R."/>
            <person name="Moran D.A.P."/>
            <person name="Shinohara A."/>
            <person name="Yoshida Y."/>
            <person name="Fujiwara M."/>
            <person name="Mori M."/>
            <person name="Tomita M."/>
            <person name="Arakawa K."/>
        </authorList>
    </citation>
    <scope>NUCLEOTIDE SEQUENCE [LARGE SCALE GENOMIC DNA]</scope>
</reference>
<protein>
    <submittedName>
        <fullName evidence="6">Chorion peroxidase</fullName>
    </submittedName>
</protein>
<keyword evidence="7" id="KW-1185">Reference proteome</keyword>
<evidence type="ECO:0000256" key="5">
    <source>
        <dbReference type="PIRSR" id="PIRSR619791-2"/>
    </source>
</evidence>
<dbReference type="PANTHER" id="PTHR11475">
    <property type="entry name" value="OXIDASE/PEROXIDASE"/>
    <property type="match status" value="1"/>
</dbReference>
<comment type="subcellular location">
    <subcellularLocation>
        <location evidence="1">Secreted</location>
    </subcellularLocation>
</comment>
<dbReference type="Proteomes" id="UP000499080">
    <property type="component" value="Unassembled WGS sequence"/>
</dbReference>
<dbReference type="InterPro" id="IPR010255">
    <property type="entry name" value="Haem_peroxidase_sf"/>
</dbReference>
<comment type="caution">
    <text evidence="6">The sequence shown here is derived from an EMBL/GenBank/DDBJ whole genome shotgun (WGS) entry which is preliminary data.</text>
</comment>
<evidence type="ECO:0000256" key="1">
    <source>
        <dbReference type="ARBA" id="ARBA00004613"/>
    </source>
</evidence>
<gene>
    <name evidence="6" type="primary">pxt_9</name>
    <name evidence="6" type="ORF">AVEN_190458_1</name>
</gene>
<dbReference type="Gene3D" id="1.10.640.10">
    <property type="entry name" value="Haem peroxidase domain superfamily, animal type"/>
    <property type="match status" value="1"/>
</dbReference>
<dbReference type="SUPFAM" id="SSF48113">
    <property type="entry name" value="Heme-dependent peroxidases"/>
    <property type="match status" value="1"/>
</dbReference>
<dbReference type="GO" id="GO:0020037">
    <property type="term" value="F:heme binding"/>
    <property type="evidence" value="ECO:0007669"/>
    <property type="project" value="InterPro"/>
</dbReference>
<dbReference type="GO" id="GO:0046872">
    <property type="term" value="F:metal ion binding"/>
    <property type="evidence" value="ECO:0007669"/>
    <property type="project" value="UniProtKB-KW"/>
</dbReference>
<dbReference type="GO" id="GO:0005576">
    <property type="term" value="C:extracellular region"/>
    <property type="evidence" value="ECO:0007669"/>
    <property type="project" value="UniProtKB-SubCell"/>
</dbReference>
<proteinExistence type="predicted"/>
<name>A0A4Y2JYZ4_ARAVE</name>
<evidence type="ECO:0000313" key="6">
    <source>
        <dbReference type="EMBL" id="GBM95057.1"/>
    </source>
</evidence>
<dbReference type="EMBL" id="BGPR01004024">
    <property type="protein sequence ID" value="GBM95057.1"/>
    <property type="molecule type" value="Genomic_DNA"/>
</dbReference>
<dbReference type="PROSITE" id="PS50292">
    <property type="entry name" value="PEROXIDASE_3"/>
    <property type="match status" value="1"/>
</dbReference>
<keyword evidence="5" id="KW-0349">Heme</keyword>
<dbReference type="AlphaFoldDB" id="A0A4Y2JYZ4"/>
<organism evidence="6 7">
    <name type="scientific">Araneus ventricosus</name>
    <name type="common">Orbweaver spider</name>
    <name type="synonym">Epeira ventricosa</name>
    <dbReference type="NCBI Taxonomy" id="182803"/>
    <lineage>
        <taxon>Eukaryota</taxon>
        <taxon>Metazoa</taxon>
        <taxon>Ecdysozoa</taxon>
        <taxon>Arthropoda</taxon>
        <taxon>Chelicerata</taxon>
        <taxon>Arachnida</taxon>
        <taxon>Araneae</taxon>
        <taxon>Araneomorphae</taxon>
        <taxon>Entelegynae</taxon>
        <taxon>Araneoidea</taxon>
        <taxon>Araneidae</taxon>
        <taxon>Araneus</taxon>
    </lineage>
</organism>
<dbReference type="InterPro" id="IPR019791">
    <property type="entry name" value="Haem_peroxidase_animal"/>
</dbReference>
<feature type="binding site" description="axial binding residue" evidence="5">
    <location>
        <position position="297"/>
    </location>
    <ligand>
        <name>heme b</name>
        <dbReference type="ChEBI" id="CHEBI:60344"/>
    </ligand>
    <ligandPart>
        <name>Fe</name>
        <dbReference type="ChEBI" id="CHEBI:18248"/>
    </ligandPart>
</feature>
<keyword evidence="3 6" id="KW-0575">Peroxidase</keyword>